<evidence type="ECO:0000313" key="2">
    <source>
        <dbReference type="EMBL" id="VEL30187.1"/>
    </source>
</evidence>
<evidence type="ECO:0000313" key="3">
    <source>
        <dbReference type="Proteomes" id="UP000784294"/>
    </source>
</evidence>
<feature type="region of interest" description="Disordered" evidence="1">
    <location>
        <begin position="1"/>
        <end position="33"/>
    </location>
</feature>
<sequence>MRARRPCLPEASIHEPNVAQPRPHPSSTSYCSPTKRYRRQLGQSAYAKRDPPHPFAQLPIHNSKFPSPAYLFLSHFPIPHYPLLTPTFKVPNHTLNSK</sequence>
<gene>
    <name evidence="2" type="ORF">PXEA_LOCUS23627</name>
</gene>
<protein>
    <submittedName>
        <fullName evidence="2">Uncharacterized protein</fullName>
    </submittedName>
</protein>
<organism evidence="2 3">
    <name type="scientific">Protopolystoma xenopodis</name>
    <dbReference type="NCBI Taxonomy" id="117903"/>
    <lineage>
        <taxon>Eukaryota</taxon>
        <taxon>Metazoa</taxon>
        <taxon>Spiralia</taxon>
        <taxon>Lophotrochozoa</taxon>
        <taxon>Platyhelminthes</taxon>
        <taxon>Monogenea</taxon>
        <taxon>Polyopisthocotylea</taxon>
        <taxon>Polystomatidea</taxon>
        <taxon>Polystomatidae</taxon>
        <taxon>Protopolystoma</taxon>
    </lineage>
</organism>
<accession>A0A3S5BMA6</accession>
<keyword evidence="3" id="KW-1185">Reference proteome</keyword>
<dbReference type="Proteomes" id="UP000784294">
    <property type="component" value="Unassembled WGS sequence"/>
</dbReference>
<comment type="caution">
    <text evidence="2">The sequence shown here is derived from an EMBL/GenBank/DDBJ whole genome shotgun (WGS) entry which is preliminary data.</text>
</comment>
<reference evidence="2" key="1">
    <citation type="submission" date="2018-11" db="EMBL/GenBank/DDBJ databases">
        <authorList>
            <consortium name="Pathogen Informatics"/>
        </authorList>
    </citation>
    <scope>NUCLEOTIDE SEQUENCE</scope>
</reference>
<dbReference type="EMBL" id="CAAALY010110189">
    <property type="protein sequence ID" value="VEL30187.1"/>
    <property type="molecule type" value="Genomic_DNA"/>
</dbReference>
<dbReference type="AlphaFoldDB" id="A0A3S5BMA6"/>
<evidence type="ECO:0000256" key="1">
    <source>
        <dbReference type="SAM" id="MobiDB-lite"/>
    </source>
</evidence>
<name>A0A3S5BMA6_9PLAT</name>
<proteinExistence type="predicted"/>